<organism evidence="3 4">
    <name type="scientific">Ignatzschineria larvae DSM 13226</name>
    <dbReference type="NCBI Taxonomy" id="1111732"/>
    <lineage>
        <taxon>Bacteria</taxon>
        <taxon>Pseudomonadati</taxon>
        <taxon>Pseudomonadota</taxon>
        <taxon>Gammaproteobacteria</taxon>
        <taxon>Cardiobacteriales</taxon>
        <taxon>Ignatzschineriaceae</taxon>
        <taxon>Ignatzschineria</taxon>
    </lineage>
</organism>
<evidence type="ECO:0000259" key="2">
    <source>
        <dbReference type="Pfam" id="PF02342"/>
    </source>
</evidence>
<dbReference type="PANTHER" id="PTHR32097:SF3">
    <property type="entry name" value="TELLURITE RESISTANCE PROTEIN"/>
    <property type="match status" value="1"/>
</dbReference>
<dbReference type="RefSeq" id="WP_026878873.1">
    <property type="nucleotide sequence ID" value="NZ_AZOD01000015.1"/>
</dbReference>
<dbReference type="InterPro" id="IPR003325">
    <property type="entry name" value="TerD"/>
</dbReference>
<proteinExistence type="predicted"/>
<protein>
    <submittedName>
        <fullName evidence="3">TerD family protein</fullName>
    </submittedName>
</protein>
<evidence type="ECO:0000256" key="1">
    <source>
        <dbReference type="ARBA" id="ARBA00022686"/>
    </source>
</evidence>
<dbReference type="CDD" id="cd06974">
    <property type="entry name" value="TerD_like"/>
    <property type="match status" value="2"/>
</dbReference>
<dbReference type="Proteomes" id="UP001449178">
    <property type="component" value="Chromosome"/>
</dbReference>
<keyword evidence="1" id="KW-0778">Tellurium resistance</keyword>
<dbReference type="EMBL" id="CP150637">
    <property type="protein sequence ID" value="WZW87692.1"/>
    <property type="molecule type" value="Genomic_DNA"/>
</dbReference>
<dbReference type="PIRSF" id="PIRSF037118">
    <property type="entry name" value="Tellurite_resistance_TerA"/>
    <property type="match status" value="1"/>
</dbReference>
<reference evidence="3 4" key="1">
    <citation type="submission" date="2024-03" db="EMBL/GenBank/DDBJ databases">
        <title>Complete Genome Sequence and Annotation of Ignatzschineria larvae DSM 13226.</title>
        <authorList>
            <person name="Cantrell E."/>
            <person name="Burcham Z.M."/>
        </authorList>
    </citation>
    <scope>NUCLEOTIDE SEQUENCE [LARGE SCALE GENOMIC DNA]</scope>
    <source>
        <strain evidence="3 4">DSM 13226</strain>
    </source>
</reference>
<evidence type="ECO:0000313" key="4">
    <source>
        <dbReference type="Proteomes" id="UP001449178"/>
    </source>
</evidence>
<evidence type="ECO:0000313" key="3">
    <source>
        <dbReference type="EMBL" id="WZW87692.1"/>
    </source>
</evidence>
<dbReference type="InterPro" id="IPR051324">
    <property type="entry name" value="Stress/Tellurium_Resist"/>
</dbReference>
<keyword evidence="4" id="KW-1185">Reference proteome</keyword>
<name>A0ABZ3C0N5_9GAMM</name>
<dbReference type="Gene3D" id="2.60.60.30">
    <property type="entry name" value="sav2460 like domains"/>
    <property type="match status" value="2"/>
</dbReference>
<dbReference type="PANTHER" id="PTHR32097">
    <property type="entry name" value="CAMP-BINDING PROTEIN 1-RELATED"/>
    <property type="match status" value="1"/>
</dbReference>
<dbReference type="InterPro" id="IPR017115">
    <property type="entry name" value="Tellurite_resistance_TerA"/>
</dbReference>
<accession>A0ABZ3C0N5</accession>
<dbReference type="Pfam" id="PF02342">
    <property type="entry name" value="TerD"/>
    <property type="match status" value="1"/>
</dbReference>
<sequence>MKILMAGGNLTIPTERITVTIRSDRTVDASAYRLYANGKVRGDSDMVFYGQLANEDQSISLNQQGNQAIFQLNLPQLHTEVNRIAFAITCNDGLTVEALHQLAITVSAGLGAIAEGQVDLAGRSEMALIMGEVYRRNSEWKFRFIAQGFNGGLQPLAEHFGIEITSPASNSINPASPNNSPANTNKITNVPLTSPPVNLSKISLTKEKRSVSLEKRDDFGKIRINLNWHREIAKKGGFFNGLLSNKGVDLDLGAFVRLKNGECSVVQALGNGFGYFDRPPYVQLEADDRTGDNISGEWININGRYWGEIDEVLIYAFIYEGVPNWTHTDGVVTVYVPDQAPIETRLTEGDNNGRLCAIARLINQNGAIKVERLNEYFKRQRDMDQAYGWGFRWTAGRK</sequence>
<gene>
    <name evidence="3" type="ORF">WMO13_10070</name>
</gene>
<feature type="domain" description="TerD" evidence="2">
    <location>
        <begin position="24"/>
        <end position="160"/>
    </location>
</feature>